<proteinExistence type="inferred from homology"/>
<evidence type="ECO:0000313" key="11">
    <source>
        <dbReference type="EMBL" id="DAZ92462.1"/>
    </source>
</evidence>
<evidence type="ECO:0000313" key="12">
    <source>
        <dbReference type="Proteomes" id="UP001146120"/>
    </source>
</evidence>
<feature type="coiled-coil region" evidence="8">
    <location>
        <begin position="143"/>
        <end position="170"/>
    </location>
</feature>
<dbReference type="Proteomes" id="UP001146120">
    <property type="component" value="Unassembled WGS sequence"/>
</dbReference>
<comment type="caution">
    <text evidence="11">The sequence shown here is derived from an EMBL/GenBank/DDBJ whole genome shotgun (WGS) entry which is preliminary data.</text>
</comment>
<dbReference type="AlphaFoldDB" id="A0AAV2YBG9"/>
<comment type="similarity">
    <text evidence="6">Belongs to the CFAP45 family.</text>
</comment>
<evidence type="ECO:0000256" key="7">
    <source>
        <dbReference type="ARBA" id="ARBA00034142"/>
    </source>
</evidence>
<evidence type="ECO:0000256" key="4">
    <source>
        <dbReference type="ARBA" id="ARBA00023069"/>
    </source>
</evidence>
<comment type="subcellular location">
    <subcellularLocation>
        <location evidence="1">Cell projection</location>
        <location evidence="1">Cilium</location>
        <location evidence="1">Flagellum</location>
    </subcellularLocation>
</comment>
<evidence type="ECO:0000259" key="10">
    <source>
        <dbReference type="Pfam" id="PF13868"/>
    </source>
</evidence>
<gene>
    <name evidence="11" type="ORF">N0F65_012692</name>
</gene>
<reference evidence="11" key="1">
    <citation type="submission" date="2022-11" db="EMBL/GenBank/DDBJ databases">
        <authorList>
            <person name="Morgan W.R."/>
            <person name="Tartar A."/>
        </authorList>
    </citation>
    <scope>NUCLEOTIDE SEQUENCE</scope>
    <source>
        <strain evidence="11">ARSEF 373</strain>
    </source>
</reference>
<organism evidence="11 12">
    <name type="scientific">Lagenidium giganteum</name>
    <dbReference type="NCBI Taxonomy" id="4803"/>
    <lineage>
        <taxon>Eukaryota</taxon>
        <taxon>Sar</taxon>
        <taxon>Stramenopiles</taxon>
        <taxon>Oomycota</taxon>
        <taxon>Peronosporomycetes</taxon>
        <taxon>Pythiales</taxon>
        <taxon>Pythiaceae</taxon>
    </lineage>
</organism>
<dbReference type="InterPro" id="IPR043597">
    <property type="entry name" value="TPH_dom"/>
</dbReference>
<keyword evidence="4" id="KW-0969">Cilium</keyword>
<name>A0AAV2YBG9_9STRA</name>
<evidence type="ECO:0000256" key="8">
    <source>
        <dbReference type="SAM" id="Coils"/>
    </source>
</evidence>
<dbReference type="GO" id="GO:0031514">
    <property type="term" value="C:motile cilium"/>
    <property type="evidence" value="ECO:0007669"/>
    <property type="project" value="UniProtKB-SubCell"/>
</dbReference>
<reference evidence="11" key="2">
    <citation type="journal article" date="2023" name="Microbiol Resour">
        <title>Decontamination and Annotation of the Draft Genome Sequence of the Oomycete Lagenidium giganteum ARSEF 373.</title>
        <authorList>
            <person name="Morgan W.R."/>
            <person name="Tartar A."/>
        </authorList>
    </citation>
    <scope>NUCLEOTIDE SEQUENCE</scope>
    <source>
        <strain evidence="11">ARSEF 373</strain>
    </source>
</reference>
<dbReference type="PANTHER" id="PTHR15504">
    <property type="entry name" value="NASOPHARYNGEAL EPITHELIUM SPECIFIC PROTEIN 1"/>
    <property type="match status" value="1"/>
</dbReference>
<evidence type="ECO:0000256" key="9">
    <source>
        <dbReference type="SAM" id="MobiDB-lite"/>
    </source>
</evidence>
<sequence length="481" mass="56908">MTAPNGRNGGGTSAESSRANANRMAGKDIAGVSMKTVDVNDLERIKKRAVIMTDDDIKQIKQEQEQQMRATRHESQERKRRMMEKEKAVRARREQTAMEMEVDAEKRAVLTSEDVLRNQHLTSIRRVQSLALQASGYLACDALKERQKERQEMEDRYNRVHDAIMEHERVTELDRRKEAEAQAHAKRMEARTMLEKQIAERQKKAIWEEEAKAIEAQKILQTYKQFEAEEMRKQEQQREKLRKISNQVAQTNDNIKKMKEAQLQREKDEELVAAAYLRKKAKEEDAKLQEEMRIRKSKELRVAKLRAQQEKAQDKRAMQDEFRAKTAWEEMERNMRHKEKQDRESKELLMNSIIQQRKQQEAFQLQQKRHQQQMDAQLDMITQKHTEEEHARHQALLDAAKERAMEHGQQIREQIEGNQARREKEKMFAQNDAKFGKKKAMKESILAEKVRVNTLQRLEKTGVPEEYLRELRRMNINESNA</sequence>
<keyword evidence="3 8" id="KW-0175">Coiled coil</keyword>
<evidence type="ECO:0000256" key="5">
    <source>
        <dbReference type="ARBA" id="ARBA00023273"/>
    </source>
</evidence>
<evidence type="ECO:0000256" key="1">
    <source>
        <dbReference type="ARBA" id="ARBA00004230"/>
    </source>
</evidence>
<protein>
    <recommendedName>
        <fullName evidence="7">Cilia- and flagella-associated protein 45</fullName>
    </recommendedName>
</protein>
<feature type="region of interest" description="Disordered" evidence="9">
    <location>
        <begin position="1"/>
        <end position="35"/>
    </location>
</feature>
<keyword evidence="5" id="KW-0966">Cell projection</keyword>
<accession>A0AAV2YBG9</accession>
<feature type="region of interest" description="Disordered" evidence="9">
    <location>
        <begin position="60"/>
        <end position="99"/>
    </location>
</feature>
<feature type="coiled-coil region" evidence="8">
    <location>
        <begin position="224"/>
        <end position="261"/>
    </location>
</feature>
<dbReference type="EMBL" id="DAKRPA010000435">
    <property type="protein sequence ID" value="DAZ92462.1"/>
    <property type="molecule type" value="Genomic_DNA"/>
</dbReference>
<evidence type="ECO:0000256" key="6">
    <source>
        <dbReference type="ARBA" id="ARBA00034116"/>
    </source>
</evidence>
<keyword evidence="12" id="KW-1185">Reference proteome</keyword>
<feature type="compositionally biased region" description="Basic and acidic residues" evidence="9">
    <location>
        <begin position="60"/>
        <end position="96"/>
    </location>
</feature>
<feature type="domain" description="Trichohyalin-plectin-homology" evidence="10">
    <location>
        <begin position="121"/>
        <end position="465"/>
    </location>
</feature>
<keyword evidence="2" id="KW-0282">Flagellum</keyword>
<dbReference type="Pfam" id="PF13868">
    <property type="entry name" value="TPH"/>
    <property type="match status" value="1"/>
</dbReference>
<evidence type="ECO:0000256" key="2">
    <source>
        <dbReference type="ARBA" id="ARBA00022846"/>
    </source>
</evidence>
<dbReference type="InterPro" id="IPR033253">
    <property type="entry name" value="CFAP45"/>
</dbReference>
<dbReference type="PANTHER" id="PTHR15504:SF0">
    <property type="entry name" value="CILIA- AND FLAGELLA-ASSOCIATED PROTEIN 45"/>
    <property type="match status" value="1"/>
</dbReference>
<evidence type="ECO:0000256" key="3">
    <source>
        <dbReference type="ARBA" id="ARBA00023054"/>
    </source>
</evidence>